<keyword evidence="4" id="KW-0597">Phosphoprotein</keyword>
<dbReference type="Pfam" id="PF02518">
    <property type="entry name" value="HATPase_c"/>
    <property type="match status" value="1"/>
</dbReference>
<dbReference type="InterPro" id="IPR036097">
    <property type="entry name" value="HisK_dim/P_sf"/>
</dbReference>
<reference evidence="11" key="1">
    <citation type="submission" date="2022-12" db="EMBL/GenBank/DDBJ databases">
        <authorList>
            <person name="Krivoruchko A.V."/>
            <person name="Elkin A."/>
        </authorList>
    </citation>
    <scope>NUCLEOTIDE SEQUENCE</scope>
    <source>
        <strain evidence="11">IEGM 1388</strain>
    </source>
</reference>
<proteinExistence type="predicted"/>
<evidence type="ECO:0000313" key="12">
    <source>
        <dbReference type="Proteomes" id="UP001067235"/>
    </source>
</evidence>
<dbReference type="SMART" id="SM00388">
    <property type="entry name" value="HisKA"/>
    <property type="match status" value="1"/>
</dbReference>
<evidence type="ECO:0000256" key="3">
    <source>
        <dbReference type="ARBA" id="ARBA00012438"/>
    </source>
</evidence>
<dbReference type="InterPro" id="IPR004358">
    <property type="entry name" value="Sig_transdc_His_kin-like_C"/>
</dbReference>
<organism evidence="11 12">
    <name type="scientific">Gordonia rubripertincta</name>
    <name type="common">Rhodococcus corallinus</name>
    <dbReference type="NCBI Taxonomy" id="36822"/>
    <lineage>
        <taxon>Bacteria</taxon>
        <taxon>Bacillati</taxon>
        <taxon>Actinomycetota</taxon>
        <taxon>Actinomycetes</taxon>
        <taxon>Mycobacteriales</taxon>
        <taxon>Gordoniaceae</taxon>
        <taxon>Gordonia</taxon>
    </lineage>
</organism>
<evidence type="ECO:0000256" key="4">
    <source>
        <dbReference type="ARBA" id="ARBA00022553"/>
    </source>
</evidence>
<feature type="transmembrane region" description="Helical" evidence="9">
    <location>
        <begin position="69"/>
        <end position="90"/>
    </location>
</feature>
<dbReference type="InterPro" id="IPR003594">
    <property type="entry name" value="HATPase_dom"/>
</dbReference>
<dbReference type="Gene3D" id="3.30.565.10">
    <property type="entry name" value="Histidine kinase-like ATPase, C-terminal domain"/>
    <property type="match status" value="1"/>
</dbReference>
<dbReference type="GO" id="GO:0016301">
    <property type="term" value="F:kinase activity"/>
    <property type="evidence" value="ECO:0007669"/>
    <property type="project" value="UniProtKB-KW"/>
</dbReference>
<dbReference type="InterPro" id="IPR005467">
    <property type="entry name" value="His_kinase_dom"/>
</dbReference>
<gene>
    <name evidence="11" type="ORF">O4213_24135</name>
</gene>
<protein>
    <recommendedName>
        <fullName evidence="3">histidine kinase</fullName>
        <ecNumber evidence="3">2.7.13.3</ecNumber>
    </recommendedName>
</protein>
<dbReference type="RefSeq" id="WP_301573734.1">
    <property type="nucleotide sequence ID" value="NZ_JAPWIE010000008.1"/>
</dbReference>
<evidence type="ECO:0000256" key="8">
    <source>
        <dbReference type="SAM" id="MobiDB-lite"/>
    </source>
</evidence>
<dbReference type="CDD" id="cd00082">
    <property type="entry name" value="HisKA"/>
    <property type="match status" value="1"/>
</dbReference>
<evidence type="ECO:0000313" key="11">
    <source>
        <dbReference type="EMBL" id="MCZ4553099.1"/>
    </source>
</evidence>
<dbReference type="SUPFAM" id="SSF47384">
    <property type="entry name" value="Homodimeric domain of signal transducing histidine kinase"/>
    <property type="match status" value="1"/>
</dbReference>
<dbReference type="PANTHER" id="PTHR43711:SF1">
    <property type="entry name" value="HISTIDINE KINASE 1"/>
    <property type="match status" value="1"/>
</dbReference>
<feature type="transmembrane region" description="Helical" evidence="9">
    <location>
        <begin position="40"/>
        <end position="63"/>
    </location>
</feature>
<dbReference type="CDD" id="cd00075">
    <property type="entry name" value="HATPase"/>
    <property type="match status" value="1"/>
</dbReference>
<comment type="catalytic activity">
    <reaction evidence="1">
        <text>ATP + protein L-histidine = ADP + protein N-phospho-L-histidine.</text>
        <dbReference type="EC" id="2.7.13.3"/>
    </reaction>
</comment>
<feature type="domain" description="Histidine kinase" evidence="10">
    <location>
        <begin position="118"/>
        <end position="340"/>
    </location>
</feature>
<dbReference type="EMBL" id="JAPWIE010000008">
    <property type="protein sequence ID" value="MCZ4553099.1"/>
    <property type="molecule type" value="Genomic_DNA"/>
</dbReference>
<evidence type="ECO:0000256" key="1">
    <source>
        <dbReference type="ARBA" id="ARBA00000085"/>
    </source>
</evidence>
<keyword evidence="5" id="KW-0808">Transferase</keyword>
<keyword evidence="9" id="KW-1133">Transmembrane helix</keyword>
<evidence type="ECO:0000259" key="10">
    <source>
        <dbReference type="PROSITE" id="PS50109"/>
    </source>
</evidence>
<dbReference type="Gene3D" id="1.10.287.130">
    <property type="match status" value="1"/>
</dbReference>
<dbReference type="InterPro" id="IPR050736">
    <property type="entry name" value="Sensor_HK_Regulatory"/>
</dbReference>
<keyword evidence="9" id="KW-0812">Transmembrane</keyword>
<comment type="subcellular location">
    <subcellularLocation>
        <location evidence="2">Cell membrane</location>
    </subcellularLocation>
</comment>
<keyword evidence="7" id="KW-0902">Two-component regulatory system</keyword>
<dbReference type="PROSITE" id="PS50109">
    <property type="entry name" value="HIS_KIN"/>
    <property type="match status" value="1"/>
</dbReference>
<evidence type="ECO:0000256" key="5">
    <source>
        <dbReference type="ARBA" id="ARBA00022679"/>
    </source>
</evidence>
<keyword evidence="9" id="KW-0472">Membrane</keyword>
<dbReference type="Pfam" id="PF00512">
    <property type="entry name" value="HisKA"/>
    <property type="match status" value="1"/>
</dbReference>
<dbReference type="PANTHER" id="PTHR43711">
    <property type="entry name" value="TWO-COMPONENT HISTIDINE KINASE"/>
    <property type="match status" value="1"/>
</dbReference>
<dbReference type="SUPFAM" id="SSF55874">
    <property type="entry name" value="ATPase domain of HSP90 chaperone/DNA topoisomerase II/histidine kinase"/>
    <property type="match status" value="1"/>
</dbReference>
<comment type="caution">
    <text evidence="11">The sequence shown here is derived from an EMBL/GenBank/DDBJ whole genome shotgun (WGS) entry which is preliminary data.</text>
</comment>
<dbReference type="SMART" id="SM00387">
    <property type="entry name" value="HATPase_c"/>
    <property type="match status" value="1"/>
</dbReference>
<evidence type="ECO:0000256" key="2">
    <source>
        <dbReference type="ARBA" id="ARBA00004236"/>
    </source>
</evidence>
<evidence type="ECO:0000256" key="9">
    <source>
        <dbReference type="SAM" id="Phobius"/>
    </source>
</evidence>
<feature type="region of interest" description="Disordered" evidence="8">
    <location>
        <begin position="320"/>
        <end position="365"/>
    </location>
</feature>
<dbReference type="Proteomes" id="UP001067235">
    <property type="component" value="Unassembled WGS sequence"/>
</dbReference>
<keyword evidence="12" id="KW-1185">Reference proteome</keyword>
<evidence type="ECO:0000256" key="7">
    <source>
        <dbReference type="ARBA" id="ARBA00023012"/>
    </source>
</evidence>
<name>A0ABT4N1F7_GORRU</name>
<dbReference type="InterPro" id="IPR036890">
    <property type="entry name" value="HATPase_C_sf"/>
</dbReference>
<dbReference type="EC" id="2.7.13.3" evidence="3"/>
<evidence type="ECO:0000256" key="6">
    <source>
        <dbReference type="ARBA" id="ARBA00022777"/>
    </source>
</evidence>
<feature type="transmembrane region" description="Helical" evidence="9">
    <location>
        <begin position="6"/>
        <end position="28"/>
    </location>
</feature>
<dbReference type="InterPro" id="IPR003661">
    <property type="entry name" value="HisK_dim/P_dom"/>
</dbReference>
<keyword evidence="6 11" id="KW-0418">Kinase</keyword>
<dbReference type="PRINTS" id="PR00344">
    <property type="entry name" value="BCTRLSENSOR"/>
</dbReference>
<accession>A0ABT4N1F7</accession>
<sequence>MPTNIPQIVGLSLLWSAPVVLVGTCLLLGLRRLSLVSSTVVLVLIPPVAILMGVIGVSGFMFTDDLKRTATVLASVAIIVIPAAVLLARFQARRTVWERHAREQERAAEQSRRELIAWVSHDLRTPLADIRAMAEALADGVVSDTEEVSTFARQIDRDAVRLSGMVDDLFEMSKINAGALRLERENLDLREVVDEVVAGCAAAADRADIELRPVMPAAAVMVDADGRAVSRVLTNLVINAIAHTPNGCPVKIEVGLRDSHAFLRVDDTGPGIAEHEMARIFEIAYRGTSARTPTDDKGLPVGSGMGLAIAEGLVSAHGGRISVSNRDPGSRFEVRLPVPGGPPVPKGSEVSAEAPSRTRGGRAPA</sequence>